<gene>
    <name evidence="4" type="ORF">COHA_009327</name>
</gene>
<accession>A0AAD5GXZ0</accession>
<dbReference type="Proteomes" id="UP001205105">
    <property type="component" value="Unassembled WGS sequence"/>
</dbReference>
<proteinExistence type="predicted"/>
<dbReference type="Pfam" id="PF13460">
    <property type="entry name" value="NAD_binding_10"/>
    <property type="match status" value="1"/>
</dbReference>
<feature type="region of interest" description="Disordered" evidence="2">
    <location>
        <begin position="1"/>
        <end position="29"/>
    </location>
</feature>
<feature type="region of interest" description="Disordered" evidence="2">
    <location>
        <begin position="794"/>
        <end position="817"/>
    </location>
</feature>
<name>A0AAD5GXZ0_9CHLO</name>
<evidence type="ECO:0000313" key="4">
    <source>
        <dbReference type="EMBL" id="KAI7836826.1"/>
    </source>
</evidence>
<feature type="region of interest" description="Disordered" evidence="2">
    <location>
        <begin position="568"/>
        <end position="717"/>
    </location>
</feature>
<feature type="compositionally biased region" description="Basic and acidic residues" evidence="2">
    <location>
        <begin position="688"/>
        <end position="716"/>
    </location>
</feature>
<dbReference type="InterPro" id="IPR036291">
    <property type="entry name" value="NAD(P)-bd_dom_sf"/>
</dbReference>
<evidence type="ECO:0000256" key="2">
    <source>
        <dbReference type="SAM" id="MobiDB-lite"/>
    </source>
</evidence>
<evidence type="ECO:0000313" key="5">
    <source>
        <dbReference type="Proteomes" id="UP001205105"/>
    </source>
</evidence>
<keyword evidence="1" id="KW-0175">Coiled coil</keyword>
<protein>
    <recommendedName>
        <fullName evidence="3">NAD(P)-binding domain-containing protein</fullName>
    </recommendedName>
</protein>
<dbReference type="InterPro" id="IPR016040">
    <property type="entry name" value="NAD(P)-bd_dom"/>
</dbReference>
<dbReference type="AlphaFoldDB" id="A0AAD5GXZ0"/>
<dbReference type="EMBL" id="JADXDR010000174">
    <property type="protein sequence ID" value="KAI7836826.1"/>
    <property type="molecule type" value="Genomic_DNA"/>
</dbReference>
<dbReference type="Gene3D" id="3.40.50.720">
    <property type="entry name" value="NAD(P)-binding Rossmann-like Domain"/>
    <property type="match status" value="1"/>
</dbReference>
<feature type="compositionally biased region" description="Low complexity" evidence="2">
    <location>
        <begin position="624"/>
        <end position="684"/>
    </location>
</feature>
<feature type="compositionally biased region" description="Acidic residues" evidence="2">
    <location>
        <begin position="568"/>
        <end position="585"/>
    </location>
</feature>
<reference evidence="4" key="1">
    <citation type="submission" date="2020-11" db="EMBL/GenBank/DDBJ databases">
        <title>Chlorella ohadii genome sequencing and assembly.</title>
        <authorList>
            <person name="Murik O."/>
            <person name="Treves H."/>
            <person name="Kedem I."/>
            <person name="Shotland Y."/>
            <person name="Kaplan A."/>
        </authorList>
    </citation>
    <scope>NUCLEOTIDE SEQUENCE</scope>
    <source>
        <strain evidence="4">1</strain>
    </source>
</reference>
<organism evidence="4 5">
    <name type="scientific">Chlorella ohadii</name>
    <dbReference type="NCBI Taxonomy" id="2649997"/>
    <lineage>
        <taxon>Eukaryota</taxon>
        <taxon>Viridiplantae</taxon>
        <taxon>Chlorophyta</taxon>
        <taxon>core chlorophytes</taxon>
        <taxon>Trebouxiophyceae</taxon>
        <taxon>Chlorellales</taxon>
        <taxon>Chlorellaceae</taxon>
        <taxon>Chlorella clade</taxon>
        <taxon>Chlorella</taxon>
    </lineage>
</organism>
<dbReference type="InterPro" id="IPR044719">
    <property type="entry name" value="TIC62"/>
</dbReference>
<keyword evidence="5" id="KW-1185">Reference proteome</keyword>
<feature type="compositionally biased region" description="Polar residues" evidence="2">
    <location>
        <begin position="1"/>
        <end position="10"/>
    </location>
</feature>
<feature type="coiled-coil region" evidence="1">
    <location>
        <begin position="350"/>
        <end position="437"/>
    </location>
</feature>
<dbReference type="SUPFAM" id="SSF51735">
    <property type="entry name" value="NAD(P)-binding Rossmann-fold domains"/>
    <property type="match status" value="1"/>
</dbReference>
<sequence>MQQLASSTHLRGTGLAARRGAQSQPARLSRGAAVVVRAEEGKKGGFFGFGAPKPGGTQKVVAADQRSNGKPEPEQKVGLVGTIFKSRAGTQASGTQVSRRGGRGRDASTVFVAGSTGRLGARIVRELLGKGFKVRAGVRNPDKADTFLEIASSYGLLSKDELGRLTVVECDLERPETIAPAIGGAAKVVCAVGAAESELGDVSAPRRIDGEGATRLVEAANAAGVQQFVLVTSLGTGKIGFPAGILNLFGGVLTFKRKAEEALEASGMPYTIVRPGGMEAPRDDHKLTHNMRLATRDKLFGGTVSRLQVAELIAACVESPELAENKCLEVVSETAAPALSYEELLEAHPSEATQEEREAEREAAAALQVEIEEARETIAAAEDRLAEIRERIKTATSEAGALKQAEAAVRKEQAEVIKQAERAEKQLAALVAESEKKALLAAAARAVVAEAQKAQREGRLLSRDEVAAIKRDVLNPPKPEPKVAPAAAAAVGAALPFFGKRAPAPVEEEEEEEEEEEVVAAPAKPAFGLFGFGRKPQPEEVVVEEEVVVVAQKKPSLFGSFFKKVEQVAEEEEEVEEEEEEEEEAAAAPPARQQQQRPAFAFFGGKKAEAPAAAEEEEEEEAVAPKAAAAAAAAASAAAAKQAADQAAAKKAAEQAAARQRAEQEAAAAKAAAEAEAAKASLSAEEQEAARKKAEEEEAELAARRAAAEAKRRAEEEAIAARLAAEAAAKQAEAEAKKAAERKAALEAAAKALAAKQAAAEKAAVQPAAAPTPAAASGTLDNVAEARQWIANWKASQGSKPAQQAQQAQQGGDVPANVAEARAWIGAWKSKQK</sequence>
<evidence type="ECO:0000256" key="1">
    <source>
        <dbReference type="SAM" id="Coils"/>
    </source>
</evidence>
<evidence type="ECO:0000259" key="3">
    <source>
        <dbReference type="Pfam" id="PF13460"/>
    </source>
</evidence>
<dbReference type="PANTHER" id="PTHR47285:SF1">
    <property type="entry name" value="PROTEIN TIC 62, CHLOROPLASTIC"/>
    <property type="match status" value="1"/>
</dbReference>
<feature type="domain" description="NAD(P)-binding" evidence="3">
    <location>
        <begin position="114"/>
        <end position="320"/>
    </location>
</feature>
<dbReference type="PANTHER" id="PTHR47285">
    <property type="entry name" value="PROTEIN TIC 62, CHLOROPLASTIC"/>
    <property type="match status" value="1"/>
</dbReference>
<comment type="caution">
    <text evidence="4">The sequence shown here is derived from an EMBL/GenBank/DDBJ whole genome shotgun (WGS) entry which is preliminary data.</text>
</comment>
<dbReference type="CDD" id="cd05243">
    <property type="entry name" value="SDR_a5"/>
    <property type="match status" value="1"/>
</dbReference>
<feature type="compositionally biased region" description="Low complexity" evidence="2">
    <location>
        <begin position="586"/>
        <end position="599"/>
    </location>
</feature>